<comment type="catalytic activity">
    <reaction evidence="16 17">
        <text>L-seryl-[protein] + ATP = O-phospho-L-seryl-[protein] + ADP + H(+)</text>
        <dbReference type="Rhea" id="RHEA:17989"/>
        <dbReference type="Rhea" id="RHEA-COMP:9863"/>
        <dbReference type="Rhea" id="RHEA-COMP:11604"/>
        <dbReference type="ChEBI" id="CHEBI:15378"/>
        <dbReference type="ChEBI" id="CHEBI:29999"/>
        <dbReference type="ChEBI" id="CHEBI:30616"/>
        <dbReference type="ChEBI" id="CHEBI:83421"/>
        <dbReference type="ChEBI" id="CHEBI:456216"/>
        <dbReference type="EC" id="2.7.11.1"/>
    </reaction>
</comment>
<name>A0A2P6P691_ROSCH</name>
<feature type="domain" description="Protein kinase" evidence="21">
    <location>
        <begin position="526"/>
        <end position="803"/>
    </location>
</feature>
<dbReference type="Pfam" id="PF08276">
    <property type="entry name" value="PAN_2"/>
    <property type="match status" value="1"/>
</dbReference>
<dbReference type="Proteomes" id="UP000238479">
    <property type="component" value="Chromosome 7"/>
</dbReference>
<evidence type="ECO:0000256" key="4">
    <source>
        <dbReference type="ARBA" id="ARBA00022679"/>
    </source>
</evidence>
<dbReference type="GO" id="GO:0005524">
    <property type="term" value="F:ATP binding"/>
    <property type="evidence" value="ECO:0007669"/>
    <property type="project" value="UniProtKB-UniRule"/>
</dbReference>
<dbReference type="PROSITE" id="PS00108">
    <property type="entry name" value="PROTEIN_KINASE_ST"/>
    <property type="match status" value="1"/>
</dbReference>
<keyword evidence="11 20" id="KW-0472">Membrane</keyword>
<proteinExistence type="inferred from homology"/>
<dbReference type="Pfam" id="PF00069">
    <property type="entry name" value="Pkinase"/>
    <property type="match status" value="1"/>
</dbReference>
<dbReference type="FunFam" id="1.10.510.10:FF:000302">
    <property type="entry name" value="Serine/threonine-protein kinase"/>
    <property type="match status" value="1"/>
</dbReference>
<dbReference type="PROSITE" id="PS50927">
    <property type="entry name" value="BULB_LECTIN"/>
    <property type="match status" value="1"/>
</dbReference>
<evidence type="ECO:0000259" key="23">
    <source>
        <dbReference type="PROSITE" id="PS50927"/>
    </source>
</evidence>
<evidence type="ECO:0000256" key="19">
    <source>
        <dbReference type="PROSITE-ProRule" id="PRU10141"/>
    </source>
</evidence>
<protein>
    <recommendedName>
        <fullName evidence="17">Receptor-like serine/threonine-protein kinase</fullName>
        <ecNumber evidence="17">2.7.11.1</ecNumber>
    </recommendedName>
</protein>
<evidence type="ECO:0000259" key="22">
    <source>
        <dbReference type="PROSITE" id="PS50026"/>
    </source>
</evidence>
<dbReference type="InterPro" id="IPR024171">
    <property type="entry name" value="SRK-like_kinase"/>
</dbReference>
<dbReference type="CDD" id="cd00053">
    <property type="entry name" value="EGF"/>
    <property type="match status" value="1"/>
</dbReference>
<dbReference type="GO" id="GO:0106310">
    <property type="term" value="F:protein serine kinase activity"/>
    <property type="evidence" value="ECO:0007669"/>
    <property type="project" value="RHEA"/>
</dbReference>
<dbReference type="PROSITE" id="PS50011">
    <property type="entry name" value="PROTEIN_KINASE_DOM"/>
    <property type="match status" value="1"/>
</dbReference>
<keyword evidence="5 20" id="KW-0812">Transmembrane</keyword>
<dbReference type="EMBL" id="PDCK01000045">
    <property type="protein sequence ID" value="PRQ17457.1"/>
    <property type="molecule type" value="Genomic_DNA"/>
</dbReference>
<keyword evidence="6" id="KW-0732">Signal</keyword>
<dbReference type="InterPro" id="IPR008271">
    <property type="entry name" value="Ser/Thr_kinase_AS"/>
</dbReference>
<evidence type="ECO:0000256" key="6">
    <source>
        <dbReference type="ARBA" id="ARBA00022729"/>
    </source>
</evidence>
<evidence type="ECO:0000256" key="18">
    <source>
        <dbReference type="PROSITE-ProRule" id="PRU00076"/>
    </source>
</evidence>
<feature type="domain" description="EGF-like" evidence="22">
    <location>
        <begin position="294"/>
        <end position="330"/>
    </location>
</feature>
<keyword evidence="26" id="KW-1185">Reference proteome</keyword>
<keyword evidence="14" id="KW-0325">Glycoprotein</keyword>
<comment type="similarity">
    <text evidence="17">Belongs to the protein kinase superfamily. Ser/Thr protein kinase family.</text>
</comment>
<dbReference type="GO" id="GO:0048544">
    <property type="term" value="P:recognition of pollen"/>
    <property type="evidence" value="ECO:0007669"/>
    <property type="project" value="InterPro"/>
</dbReference>
<organism evidence="25 26">
    <name type="scientific">Rosa chinensis</name>
    <name type="common">China rose</name>
    <dbReference type="NCBI Taxonomy" id="74649"/>
    <lineage>
        <taxon>Eukaryota</taxon>
        <taxon>Viridiplantae</taxon>
        <taxon>Streptophyta</taxon>
        <taxon>Embryophyta</taxon>
        <taxon>Tracheophyta</taxon>
        <taxon>Spermatophyta</taxon>
        <taxon>Magnoliopsida</taxon>
        <taxon>eudicotyledons</taxon>
        <taxon>Gunneridae</taxon>
        <taxon>Pentapetalae</taxon>
        <taxon>rosids</taxon>
        <taxon>fabids</taxon>
        <taxon>Rosales</taxon>
        <taxon>Rosaceae</taxon>
        <taxon>Rosoideae</taxon>
        <taxon>Rosoideae incertae sedis</taxon>
        <taxon>Rosa</taxon>
    </lineage>
</organism>
<evidence type="ECO:0000256" key="10">
    <source>
        <dbReference type="ARBA" id="ARBA00022989"/>
    </source>
</evidence>
<keyword evidence="3 18" id="KW-0245">EGF-like domain</keyword>
<dbReference type="Pfam" id="PF00954">
    <property type="entry name" value="S_locus_glycop"/>
    <property type="match status" value="1"/>
</dbReference>
<feature type="transmembrane region" description="Helical" evidence="20">
    <location>
        <begin position="466"/>
        <end position="488"/>
    </location>
</feature>
<evidence type="ECO:0000256" key="3">
    <source>
        <dbReference type="ARBA" id="ARBA00022536"/>
    </source>
</evidence>
<feature type="domain" description="Bulb-type lectin" evidence="23">
    <location>
        <begin position="29"/>
        <end position="161"/>
    </location>
</feature>
<keyword evidence="10 20" id="KW-1133">Transmembrane helix</keyword>
<accession>A0A2P6P691</accession>
<comment type="caution">
    <text evidence="25">The sequence shown here is derived from an EMBL/GenBank/DDBJ whole genome shotgun (WGS) entry which is preliminary data.</text>
</comment>
<comment type="subcellular location">
    <subcellularLocation>
        <location evidence="1">Membrane</location>
        <topology evidence="1">Single-pass type I membrane protein</topology>
    </subcellularLocation>
</comment>
<dbReference type="OrthoDB" id="1152136at2759"/>
<dbReference type="FunFam" id="3.30.200.20:FF:000059">
    <property type="entry name" value="S-receptor-like serine/threonine-protein kinase"/>
    <property type="match status" value="1"/>
</dbReference>
<dbReference type="GO" id="GO:0016020">
    <property type="term" value="C:membrane"/>
    <property type="evidence" value="ECO:0007669"/>
    <property type="project" value="UniProtKB-SubCell"/>
</dbReference>
<dbReference type="CDD" id="cd00028">
    <property type="entry name" value="B_lectin"/>
    <property type="match status" value="1"/>
</dbReference>
<dbReference type="PROSITE" id="PS50026">
    <property type="entry name" value="EGF_3"/>
    <property type="match status" value="1"/>
</dbReference>
<dbReference type="Gene3D" id="3.50.4.10">
    <property type="entry name" value="Hepatocyte Growth Factor"/>
    <property type="match status" value="1"/>
</dbReference>
<keyword evidence="7 17" id="KW-0547">Nucleotide-binding</keyword>
<evidence type="ECO:0000256" key="15">
    <source>
        <dbReference type="ARBA" id="ARBA00047899"/>
    </source>
</evidence>
<dbReference type="Pfam" id="PF01453">
    <property type="entry name" value="B_lectin"/>
    <property type="match status" value="1"/>
</dbReference>
<evidence type="ECO:0000256" key="1">
    <source>
        <dbReference type="ARBA" id="ARBA00004479"/>
    </source>
</evidence>
<dbReference type="Gramene" id="PRQ17457">
    <property type="protein sequence ID" value="PRQ17457"/>
    <property type="gene ID" value="RchiOBHm_Chr7g0195221"/>
</dbReference>
<dbReference type="InterPro" id="IPR003609">
    <property type="entry name" value="Pan_app"/>
</dbReference>
<keyword evidence="8 17" id="KW-0418">Kinase</keyword>
<dbReference type="InterPro" id="IPR000858">
    <property type="entry name" value="S_locus_glycoprot_dom"/>
</dbReference>
<dbReference type="PROSITE" id="PS00107">
    <property type="entry name" value="PROTEIN_KINASE_ATP"/>
    <property type="match status" value="1"/>
</dbReference>
<dbReference type="Gene3D" id="3.30.200.20">
    <property type="entry name" value="Phosphorylase Kinase, domain 1"/>
    <property type="match status" value="1"/>
</dbReference>
<feature type="domain" description="Apple" evidence="24">
    <location>
        <begin position="344"/>
        <end position="419"/>
    </location>
</feature>
<dbReference type="CDD" id="cd01098">
    <property type="entry name" value="PAN_AP_plant"/>
    <property type="match status" value="1"/>
</dbReference>
<evidence type="ECO:0000313" key="26">
    <source>
        <dbReference type="Proteomes" id="UP000238479"/>
    </source>
</evidence>
<comment type="caution">
    <text evidence="18">Lacks conserved residue(s) required for the propagation of feature annotation.</text>
</comment>
<reference evidence="25 26" key="1">
    <citation type="journal article" date="2018" name="Nat. Genet.">
        <title>The Rosa genome provides new insights in the design of modern roses.</title>
        <authorList>
            <person name="Bendahmane M."/>
        </authorList>
    </citation>
    <scope>NUCLEOTIDE SEQUENCE [LARGE SCALE GENOMIC DNA]</scope>
    <source>
        <strain evidence="26">cv. Old Blush</strain>
    </source>
</reference>
<keyword evidence="12" id="KW-1015">Disulfide bond</keyword>
<evidence type="ECO:0000256" key="5">
    <source>
        <dbReference type="ARBA" id="ARBA00022692"/>
    </source>
</evidence>
<dbReference type="Gene3D" id="2.90.10.10">
    <property type="entry name" value="Bulb-type lectin domain"/>
    <property type="match status" value="1"/>
</dbReference>
<dbReference type="SUPFAM" id="SSF51110">
    <property type="entry name" value="alpha-D-mannose-specific plant lectins"/>
    <property type="match status" value="1"/>
</dbReference>
<dbReference type="OMA" id="NSICEYS"/>
<dbReference type="InterPro" id="IPR000719">
    <property type="entry name" value="Prot_kinase_dom"/>
</dbReference>
<dbReference type="PANTHER" id="PTHR47974">
    <property type="entry name" value="OS07G0415500 PROTEIN"/>
    <property type="match status" value="1"/>
</dbReference>
<dbReference type="Gene3D" id="1.10.510.10">
    <property type="entry name" value="Transferase(Phosphotransferase) domain 1"/>
    <property type="match status" value="1"/>
</dbReference>
<evidence type="ECO:0000256" key="7">
    <source>
        <dbReference type="ARBA" id="ARBA00022741"/>
    </source>
</evidence>
<evidence type="ECO:0000259" key="21">
    <source>
        <dbReference type="PROSITE" id="PS50011"/>
    </source>
</evidence>
<evidence type="ECO:0000256" key="9">
    <source>
        <dbReference type="ARBA" id="ARBA00022840"/>
    </source>
</evidence>
<evidence type="ECO:0000256" key="12">
    <source>
        <dbReference type="ARBA" id="ARBA00023157"/>
    </source>
</evidence>
<dbReference type="GO" id="GO:0004674">
    <property type="term" value="F:protein serine/threonine kinase activity"/>
    <property type="evidence" value="ECO:0007669"/>
    <property type="project" value="UniProtKB-KW"/>
</dbReference>
<evidence type="ECO:0000256" key="14">
    <source>
        <dbReference type="ARBA" id="ARBA00023180"/>
    </source>
</evidence>
<dbReference type="InterPro" id="IPR001480">
    <property type="entry name" value="Bulb-type_lectin_dom"/>
</dbReference>
<dbReference type="InterPro" id="IPR000742">
    <property type="entry name" value="EGF"/>
</dbReference>
<feature type="binding site" evidence="19">
    <location>
        <position position="555"/>
    </location>
    <ligand>
        <name>ATP</name>
        <dbReference type="ChEBI" id="CHEBI:30616"/>
    </ligand>
</feature>
<dbReference type="InterPro" id="IPR036426">
    <property type="entry name" value="Bulb-type_lectin_dom_sf"/>
</dbReference>
<evidence type="ECO:0000313" key="25">
    <source>
        <dbReference type="EMBL" id="PRQ17457.1"/>
    </source>
</evidence>
<dbReference type="AlphaFoldDB" id="A0A2P6P691"/>
<dbReference type="FunFam" id="2.90.10.10:FF:000007">
    <property type="entry name" value="Serine/threonine-protein kinase"/>
    <property type="match status" value="1"/>
</dbReference>
<dbReference type="SMART" id="SM00220">
    <property type="entry name" value="S_TKc"/>
    <property type="match status" value="1"/>
</dbReference>
<evidence type="ECO:0000259" key="24">
    <source>
        <dbReference type="PROSITE" id="PS50948"/>
    </source>
</evidence>
<dbReference type="SUPFAM" id="SSF56112">
    <property type="entry name" value="Protein kinase-like (PK-like)"/>
    <property type="match status" value="1"/>
</dbReference>
<evidence type="ECO:0000256" key="8">
    <source>
        <dbReference type="ARBA" id="ARBA00022777"/>
    </source>
</evidence>
<keyword evidence="13" id="KW-0675">Receptor</keyword>
<comment type="catalytic activity">
    <reaction evidence="15 17">
        <text>L-threonyl-[protein] + ATP = O-phospho-L-threonyl-[protein] + ADP + H(+)</text>
        <dbReference type="Rhea" id="RHEA:46608"/>
        <dbReference type="Rhea" id="RHEA-COMP:11060"/>
        <dbReference type="Rhea" id="RHEA-COMP:11605"/>
        <dbReference type="ChEBI" id="CHEBI:15378"/>
        <dbReference type="ChEBI" id="CHEBI:30013"/>
        <dbReference type="ChEBI" id="CHEBI:30616"/>
        <dbReference type="ChEBI" id="CHEBI:61977"/>
        <dbReference type="ChEBI" id="CHEBI:456216"/>
        <dbReference type="EC" id="2.7.11.1"/>
    </reaction>
</comment>
<keyword evidence="2 17" id="KW-0723">Serine/threonine-protein kinase</keyword>
<dbReference type="SMART" id="SM00108">
    <property type="entry name" value="B_lectin"/>
    <property type="match status" value="1"/>
</dbReference>
<keyword evidence="4 17" id="KW-0808">Transferase</keyword>
<dbReference type="CDD" id="cd14066">
    <property type="entry name" value="STKc_IRAK"/>
    <property type="match status" value="1"/>
</dbReference>
<dbReference type="EC" id="2.7.11.1" evidence="17"/>
<dbReference type="InterPro" id="IPR017441">
    <property type="entry name" value="Protein_kinase_ATP_BS"/>
</dbReference>
<evidence type="ECO:0000256" key="13">
    <source>
        <dbReference type="ARBA" id="ARBA00023170"/>
    </source>
</evidence>
<dbReference type="PANTHER" id="PTHR47974:SF4">
    <property type="entry name" value="RECEPTOR-LIKE SERINE_THREONINE-PROTEIN KINASE"/>
    <property type="match status" value="1"/>
</dbReference>
<evidence type="ECO:0000256" key="17">
    <source>
        <dbReference type="PIRNR" id="PIRNR000641"/>
    </source>
</evidence>
<evidence type="ECO:0000256" key="16">
    <source>
        <dbReference type="ARBA" id="ARBA00048679"/>
    </source>
</evidence>
<keyword evidence="9 17" id="KW-0067">ATP-binding</keyword>
<dbReference type="PROSITE" id="PS50948">
    <property type="entry name" value="PAN"/>
    <property type="match status" value="1"/>
</dbReference>
<gene>
    <name evidence="25" type="ORF">RchiOBHm_Chr7g0195221</name>
</gene>
<dbReference type="PIRSF" id="PIRSF000641">
    <property type="entry name" value="SRK"/>
    <property type="match status" value="1"/>
</dbReference>
<feature type="transmembrane region" description="Helical" evidence="20">
    <location>
        <begin position="12"/>
        <end position="30"/>
    </location>
</feature>
<evidence type="ECO:0000256" key="2">
    <source>
        <dbReference type="ARBA" id="ARBA00022527"/>
    </source>
</evidence>
<evidence type="ECO:0000256" key="11">
    <source>
        <dbReference type="ARBA" id="ARBA00023136"/>
    </source>
</evidence>
<sequence length="805" mass="91459">MGYDHQAISSPNFPSFLIFCFITVFFYSSATAKTLNTLQRGSSLSVKNDVSDFLTSPDNSFTCGFYGVGTNAYWFSIWFTHSRDRTVIWMANRNRPVNGLGSRTSLTRDGSMVLTDVDGIQVWSPDLNSTSANLAERAELLNSGNLVLRGPQGEILWQSFDFPTNTLLPNQLFTKGMKLVSNLLGRGNFGSGYYSFYFDNDNVLRLMYDGPDISSLYWPNPGYSVFDNGRTNYNSSRIAVFDDLGRFLSSDLWRFRASDMGLGPKRRLTIDYDGNLRLYSLNSTGFWAVTWEALIQRCRVHGICGRNGICVYTPEPKCSCPPGYEVLDKTNWNKGCIPKFNLTCSEPVKFLKIPNVDFFGFDLKFMESITFSACRKLCVDDCRCQAFRYKLAEKSTTTLCYTKNALFNGHKSPFYPGSLYFKLPLHVDTSLPAKLSVTGSCMDNETMAVVVGSASMYDKKTKRMRWVYLYSFASAVGVVEFFFIVSGWCLLFRRRGAVAPTLQDDFRRISSHFRMYLSSELKKATQNFKEELGRGSSGVVYKGVLEDQRVVAVKKLGDIYHAEDVFWAEVTTIEKIHHMNLVRTWGFCSENKHRLLITEYIENGSLDKHLFSPGFLAWKERLKVAMGIAKGLAYLHHECLEWVIHCDVKPENVLLDSDFEPKIADFGLAKLSQRGGRGSEFSQMRGTKGYMAPEWASNLPITAKVDVYSYGVVILEIVKGIRLSNWVTEDDEEIETEMTRFIRVAKHRIQSGEESWIEDMLDPRLDGEYNRNQAAKMIKIGISCVEEDRSKRPTMDAIVQMLLEC</sequence>
<evidence type="ECO:0000256" key="20">
    <source>
        <dbReference type="SAM" id="Phobius"/>
    </source>
</evidence>
<dbReference type="InterPro" id="IPR011009">
    <property type="entry name" value="Kinase-like_dom_sf"/>
</dbReference>